<gene>
    <name evidence="3" type="ORF">MKZ38_000547</name>
</gene>
<comment type="caution">
    <text evidence="3">The sequence shown here is derived from an EMBL/GenBank/DDBJ whole genome shotgun (WGS) entry which is preliminary data.</text>
</comment>
<feature type="region of interest" description="Disordered" evidence="1">
    <location>
        <begin position="111"/>
        <end position="130"/>
    </location>
</feature>
<dbReference type="EMBL" id="JAKWBI020000111">
    <property type="protein sequence ID" value="KAJ2902497.1"/>
    <property type="molecule type" value="Genomic_DNA"/>
</dbReference>
<evidence type="ECO:0000256" key="1">
    <source>
        <dbReference type="SAM" id="MobiDB-lite"/>
    </source>
</evidence>
<feature type="compositionally biased region" description="Polar residues" evidence="1">
    <location>
        <begin position="800"/>
        <end position="813"/>
    </location>
</feature>
<dbReference type="AlphaFoldDB" id="A0AAD5RST0"/>
<dbReference type="Gene3D" id="1.10.510.10">
    <property type="entry name" value="Transferase(Phosphotransferase) domain 1"/>
    <property type="match status" value="1"/>
</dbReference>
<dbReference type="Proteomes" id="UP001201980">
    <property type="component" value="Unassembled WGS sequence"/>
</dbReference>
<feature type="compositionally biased region" description="Polar residues" evidence="1">
    <location>
        <begin position="1"/>
        <end position="19"/>
    </location>
</feature>
<dbReference type="Pfam" id="PF00069">
    <property type="entry name" value="Pkinase"/>
    <property type="match status" value="1"/>
</dbReference>
<feature type="region of interest" description="Disordered" evidence="1">
    <location>
        <begin position="710"/>
        <end position="745"/>
    </location>
</feature>
<feature type="region of interest" description="Disordered" evidence="1">
    <location>
        <begin position="800"/>
        <end position="889"/>
    </location>
</feature>
<dbReference type="SMART" id="SM00220">
    <property type="entry name" value="S_TKc"/>
    <property type="match status" value="1"/>
</dbReference>
<dbReference type="PANTHER" id="PTHR24359">
    <property type="entry name" value="SERINE/THREONINE-PROTEIN KINASE SBK1"/>
    <property type="match status" value="1"/>
</dbReference>
<dbReference type="GO" id="GO:0005524">
    <property type="term" value="F:ATP binding"/>
    <property type="evidence" value="ECO:0007669"/>
    <property type="project" value="InterPro"/>
</dbReference>
<dbReference type="PROSITE" id="PS50011">
    <property type="entry name" value="PROTEIN_KINASE_DOM"/>
    <property type="match status" value="1"/>
</dbReference>
<reference evidence="3" key="1">
    <citation type="submission" date="2022-07" db="EMBL/GenBank/DDBJ databases">
        <title>Draft genome sequence of Zalerion maritima ATCC 34329, a (micro)plastics degrading marine fungus.</title>
        <authorList>
            <person name="Paco A."/>
            <person name="Goncalves M.F.M."/>
            <person name="Rocha-Santos T.A.P."/>
            <person name="Alves A."/>
        </authorList>
    </citation>
    <scope>NUCLEOTIDE SEQUENCE</scope>
    <source>
        <strain evidence="3">ATCC 34329</strain>
    </source>
</reference>
<feature type="compositionally biased region" description="Basic and acidic residues" evidence="1">
    <location>
        <begin position="725"/>
        <end position="742"/>
    </location>
</feature>
<feature type="compositionally biased region" description="Basic and acidic residues" evidence="1">
    <location>
        <begin position="822"/>
        <end position="832"/>
    </location>
</feature>
<keyword evidence="4" id="KW-1185">Reference proteome</keyword>
<feature type="compositionally biased region" description="Polar residues" evidence="1">
    <location>
        <begin position="837"/>
        <end position="850"/>
    </location>
</feature>
<sequence>MSTYSNEGEQPSGQSQPNPIQVPRIVQDDESINLEDRTVSSQRPRPSELNLIRPWELGLGVPGEPGDSPSGSSLHAPSSVCDDYGISKIIEAGIARPGTYGSHESWLLGVGSGPRADNPEYQQGIELQPEATTTTQRIKDILGEAKTWLLSPDQQKWLPYSRLDRIFSQEVVEGLLLEEFPELETDDERLTFLGHLICKPRTYQGVGAKANQKTQCLRLFAALFLAGLISRVIEIVGSGMTDSDLPIVVENGNSVKGRDRTYLEVFKSWDTLELDRLEMYQWRFLAPFFAKGNVENEQESSVLFYPLEHPKTIFPWIEHLGWNDDKGPHGGHGKVCRVKIHRAHHNLLDGSDGNPDFAVKKLYSDNKGDLDKEVRNLKITSVDANKHDNLITLLSTFQWKTSFYMIFPWADSNLKEFWENFDNPPHCHENILWVAHQCRGIASGLDAIHRVGRKSLLPGQARETIVGRHGDIKPENVLWYGPNEAANGHVGGMLRISDFGLAEFHRRSSQYGDLRTVPITLTYRAPEAELGNNKISSPYDIWALGCLYLEFATWYLMGFDALWVIFCDLRVNEDPDDSWQEDTFYKMVTVSDTDGRERNGNNGLAAVVKRSVFDWINKLHAHEDCSHYIHDLLQYIEGNMLQVNQKKRHLSQQVFRTLDLMLERGKHEPGYLTEPKPWPLKRPTDDSELEASRLNPSKEDNALIYGEKKIPEHKGSVDQEPGDPVEERCQSTHARTDSKISDKIIVSDMTESPTEFDQQRDFRSLGSQAPVLGTTPHVSSSGNMEALHAGADQAQALLPNQDQVESQPGSRSESVFAPPPRDVGEISGKEDPAPASANLSLPQPNPRSSDSPPPEENSLPRPSGNSTATSPRPTDGPRRPTLELAPPSLWSKLYRKLQRLLCCCI</sequence>
<evidence type="ECO:0000313" key="4">
    <source>
        <dbReference type="Proteomes" id="UP001201980"/>
    </source>
</evidence>
<feature type="region of interest" description="Disordered" evidence="1">
    <location>
        <begin position="668"/>
        <end position="695"/>
    </location>
</feature>
<dbReference type="InterPro" id="IPR011009">
    <property type="entry name" value="Kinase-like_dom_sf"/>
</dbReference>
<dbReference type="GO" id="GO:0004674">
    <property type="term" value="F:protein serine/threonine kinase activity"/>
    <property type="evidence" value="ECO:0007669"/>
    <property type="project" value="TreeGrafter"/>
</dbReference>
<dbReference type="CDD" id="cd00180">
    <property type="entry name" value="PKc"/>
    <property type="match status" value="1"/>
</dbReference>
<feature type="domain" description="Protein kinase" evidence="2">
    <location>
        <begin position="321"/>
        <end position="662"/>
    </location>
</feature>
<name>A0AAD5RST0_9PEZI</name>
<dbReference type="PANTHER" id="PTHR24359:SF37">
    <property type="entry name" value="PROTEIN KINASE DOMAIN-CONTAINING PROTEIN"/>
    <property type="match status" value="1"/>
</dbReference>
<accession>A0AAD5RST0</accession>
<organism evidence="3 4">
    <name type="scientific">Zalerion maritima</name>
    <dbReference type="NCBI Taxonomy" id="339359"/>
    <lineage>
        <taxon>Eukaryota</taxon>
        <taxon>Fungi</taxon>
        <taxon>Dikarya</taxon>
        <taxon>Ascomycota</taxon>
        <taxon>Pezizomycotina</taxon>
        <taxon>Sordariomycetes</taxon>
        <taxon>Lulworthiomycetidae</taxon>
        <taxon>Lulworthiales</taxon>
        <taxon>Lulworthiaceae</taxon>
        <taxon>Zalerion</taxon>
    </lineage>
</organism>
<dbReference type="SUPFAM" id="SSF56112">
    <property type="entry name" value="Protein kinase-like (PK-like)"/>
    <property type="match status" value="1"/>
</dbReference>
<feature type="compositionally biased region" description="Polar residues" evidence="1">
    <location>
        <begin position="863"/>
        <end position="872"/>
    </location>
</feature>
<evidence type="ECO:0000313" key="3">
    <source>
        <dbReference type="EMBL" id="KAJ2902497.1"/>
    </source>
</evidence>
<feature type="region of interest" description="Disordered" evidence="1">
    <location>
        <begin position="1"/>
        <end position="51"/>
    </location>
</feature>
<dbReference type="InterPro" id="IPR000719">
    <property type="entry name" value="Prot_kinase_dom"/>
</dbReference>
<evidence type="ECO:0000259" key="2">
    <source>
        <dbReference type="PROSITE" id="PS50011"/>
    </source>
</evidence>
<protein>
    <recommendedName>
        <fullName evidence="2">Protein kinase domain-containing protein</fullName>
    </recommendedName>
</protein>
<proteinExistence type="predicted"/>